<name>A0ABW7LJT6_9RHOB</name>
<evidence type="ECO:0000313" key="1">
    <source>
        <dbReference type="EMBL" id="MFH5773177.1"/>
    </source>
</evidence>
<dbReference type="Proteomes" id="UP001609376">
    <property type="component" value="Unassembled WGS sequence"/>
</dbReference>
<gene>
    <name evidence="1" type="ORF">ACHFJ0_02935</name>
</gene>
<evidence type="ECO:0000313" key="2">
    <source>
        <dbReference type="Proteomes" id="UP001609376"/>
    </source>
</evidence>
<dbReference type="EMBL" id="JBIMPR010000002">
    <property type="protein sequence ID" value="MFH5773177.1"/>
    <property type="molecule type" value="Genomic_DNA"/>
</dbReference>
<evidence type="ECO:0008006" key="3">
    <source>
        <dbReference type="Google" id="ProtNLM"/>
    </source>
</evidence>
<keyword evidence="2" id="KW-1185">Reference proteome</keyword>
<proteinExistence type="predicted"/>
<reference evidence="1 2" key="1">
    <citation type="submission" date="2024-10" db="EMBL/GenBank/DDBJ databases">
        <title>Paracoccus drimophilus sp. nov., a novel bacterium from corn roots in Hunan.</title>
        <authorList>
            <person name="Li X."/>
        </authorList>
    </citation>
    <scope>NUCLEOTIDE SEQUENCE [LARGE SCALE GENOMIC DNA]</scope>
    <source>
        <strain evidence="1 2">NGMCC 1.201697</strain>
    </source>
</reference>
<sequence length="57" mass="5974">MTETRDVPGIDPELDKALSELLAQTGKEAISPRLSELAQRLESALAGAKARRGGSAP</sequence>
<comment type="caution">
    <text evidence="1">The sequence shown here is derived from an EMBL/GenBank/DDBJ whole genome shotgun (WGS) entry which is preliminary data.</text>
</comment>
<protein>
    <recommendedName>
        <fullName evidence="3">IS256 family transposase</fullName>
    </recommendedName>
</protein>
<accession>A0ABW7LJT6</accession>
<organism evidence="1 2">
    <name type="scientific">Paracoccus broussonetiae subsp. drimophilus</name>
    <dbReference type="NCBI Taxonomy" id="3373869"/>
    <lineage>
        <taxon>Bacteria</taxon>
        <taxon>Pseudomonadati</taxon>
        <taxon>Pseudomonadota</taxon>
        <taxon>Alphaproteobacteria</taxon>
        <taxon>Rhodobacterales</taxon>
        <taxon>Paracoccaceae</taxon>
        <taxon>Paracoccus</taxon>
        <taxon>Paracoccus broussonetiae</taxon>
    </lineage>
</organism>
<dbReference type="RefSeq" id="WP_395131763.1">
    <property type="nucleotide sequence ID" value="NZ_JBIMPR010000002.1"/>
</dbReference>